<dbReference type="InterPro" id="IPR028082">
    <property type="entry name" value="Peripla_BP_I"/>
</dbReference>
<dbReference type="Proteomes" id="UP000183417">
    <property type="component" value="Unassembled WGS sequence"/>
</dbReference>
<accession>A0A1H3EUL1</accession>
<keyword evidence="4" id="KW-0029">Amino-acid transport</keyword>
<evidence type="ECO:0000256" key="1">
    <source>
        <dbReference type="ARBA" id="ARBA00010062"/>
    </source>
</evidence>
<dbReference type="GO" id="GO:0006865">
    <property type="term" value="P:amino acid transport"/>
    <property type="evidence" value="ECO:0007669"/>
    <property type="project" value="UniProtKB-KW"/>
</dbReference>
<reference evidence="7 8" key="1">
    <citation type="submission" date="2016-10" db="EMBL/GenBank/DDBJ databases">
        <authorList>
            <person name="de Groot N.N."/>
        </authorList>
    </citation>
    <scope>NUCLEOTIDE SEQUENCE [LARGE SCALE GENOMIC DNA]</scope>
    <source>
        <strain evidence="7 8">LMG 24775</strain>
    </source>
</reference>
<dbReference type="PANTHER" id="PTHR30483:SF6">
    <property type="entry name" value="PERIPLASMIC BINDING PROTEIN OF ABC TRANSPORTER FOR NATURAL AMINO ACIDS"/>
    <property type="match status" value="1"/>
</dbReference>
<dbReference type="RefSeq" id="WP_074920773.1">
    <property type="nucleotide sequence ID" value="NZ_CP141274.1"/>
</dbReference>
<dbReference type="EMBL" id="FNPE01000001">
    <property type="protein sequence ID" value="SDX81619.1"/>
    <property type="molecule type" value="Genomic_DNA"/>
</dbReference>
<dbReference type="Pfam" id="PF13458">
    <property type="entry name" value="Peripla_BP_6"/>
    <property type="match status" value="1"/>
</dbReference>
<dbReference type="AlphaFoldDB" id="A0A1H3EUL1"/>
<dbReference type="GeneID" id="94695156"/>
<dbReference type="CDD" id="cd06329">
    <property type="entry name" value="PBP1_SBP-like"/>
    <property type="match status" value="1"/>
</dbReference>
<evidence type="ECO:0000256" key="4">
    <source>
        <dbReference type="ARBA" id="ARBA00022970"/>
    </source>
</evidence>
<gene>
    <name evidence="7" type="ORF">SAMN05421547_101345</name>
</gene>
<dbReference type="InterPro" id="IPR028081">
    <property type="entry name" value="Leu-bd"/>
</dbReference>
<evidence type="ECO:0000313" key="8">
    <source>
        <dbReference type="Proteomes" id="UP000183417"/>
    </source>
</evidence>
<feature type="chain" id="PRO_5010318141" evidence="5">
    <location>
        <begin position="31"/>
        <end position="427"/>
    </location>
</feature>
<evidence type="ECO:0000256" key="3">
    <source>
        <dbReference type="ARBA" id="ARBA00022729"/>
    </source>
</evidence>
<dbReference type="InterPro" id="IPR000709">
    <property type="entry name" value="Leu_Ile_Val-bd"/>
</dbReference>
<proteinExistence type="inferred from homology"/>
<dbReference type="InterPro" id="IPR051010">
    <property type="entry name" value="BCAA_transport"/>
</dbReference>
<protein>
    <submittedName>
        <fullName evidence="7">Amino acid/amide ABC transporter substrate-binding protein, HAAT family</fullName>
    </submittedName>
</protein>
<feature type="signal peptide" evidence="5">
    <location>
        <begin position="1"/>
        <end position="30"/>
    </location>
</feature>
<keyword evidence="3 5" id="KW-0732">Signal</keyword>
<evidence type="ECO:0000256" key="5">
    <source>
        <dbReference type="SAM" id="SignalP"/>
    </source>
</evidence>
<sequence>MPIRRHCIRRYSQPSMALAAALLCSTAAHAQGTDSFKIAFIDPLSGPFVSTGELMRDHVQYAVEDVNAKGGLFNGAKLQLLQFDSKLSAQESQAALQAALDQGARVVVTGGSGSSVVAALVQAASRHNQRNPGKEVLVLNHSSIDPELTGKACSFWHFMFDANTAMRMQAIASYIKTQPGIRKVYLLNQDYAHGKQWAAYGRQMVSAARPDIQFTGEMLHPIGRVKDFAPYVAKIKETGADSVITGNWGQDLTLLLKSAADSGYDLRYFNHSAGGMPGTVTSFAQTRIGQLTWVAEWHPGQAGRPLADARAQEYKARMGKDFLAPRMDLVPRMLAAAMAKAQSTEPVKIALALEDLQMDTVVGPVRMRGKDHQLLLPQVVNTIAPVDGKLVKTGWEGTNYGFRTDAVYTPEQVELPTDCQMKRPGSR</sequence>
<dbReference type="SUPFAM" id="SSF53822">
    <property type="entry name" value="Periplasmic binding protein-like I"/>
    <property type="match status" value="1"/>
</dbReference>
<dbReference type="PANTHER" id="PTHR30483">
    <property type="entry name" value="LEUCINE-SPECIFIC-BINDING PROTEIN"/>
    <property type="match status" value="1"/>
</dbReference>
<comment type="similarity">
    <text evidence="1">Belongs to the leucine-binding protein family.</text>
</comment>
<dbReference type="Gene3D" id="3.40.50.2300">
    <property type="match status" value="2"/>
</dbReference>
<dbReference type="PRINTS" id="PR00337">
    <property type="entry name" value="LEUILEVALBP"/>
</dbReference>
<evidence type="ECO:0000256" key="2">
    <source>
        <dbReference type="ARBA" id="ARBA00022448"/>
    </source>
</evidence>
<evidence type="ECO:0000259" key="6">
    <source>
        <dbReference type="Pfam" id="PF13458"/>
    </source>
</evidence>
<evidence type="ECO:0000313" key="7">
    <source>
        <dbReference type="EMBL" id="SDX81619.1"/>
    </source>
</evidence>
<feature type="domain" description="Leucine-binding protein" evidence="6">
    <location>
        <begin position="36"/>
        <end position="374"/>
    </location>
</feature>
<name>A0A1H3EUL1_9BURK</name>
<organism evidence="7 8">
    <name type="scientific">Delftia lacustris</name>
    <dbReference type="NCBI Taxonomy" id="558537"/>
    <lineage>
        <taxon>Bacteria</taxon>
        <taxon>Pseudomonadati</taxon>
        <taxon>Pseudomonadota</taxon>
        <taxon>Betaproteobacteria</taxon>
        <taxon>Burkholderiales</taxon>
        <taxon>Comamonadaceae</taxon>
        <taxon>Delftia</taxon>
    </lineage>
</organism>
<keyword evidence="2" id="KW-0813">Transport</keyword>